<dbReference type="InterPro" id="IPR016157">
    <property type="entry name" value="Cullin_CS"/>
</dbReference>
<organism evidence="7 8">
    <name type="scientific">Monosiga brevicollis</name>
    <name type="common">Choanoflagellate</name>
    <dbReference type="NCBI Taxonomy" id="81824"/>
    <lineage>
        <taxon>Eukaryota</taxon>
        <taxon>Choanoflagellata</taxon>
        <taxon>Craspedida</taxon>
        <taxon>Salpingoecidae</taxon>
        <taxon>Monosiga</taxon>
    </lineage>
</organism>
<dbReference type="FunFam" id="1.20.1310.10:FF:000085">
    <property type="entry name" value="Cullin homolog 1-like Protein"/>
    <property type="match status" value="1"/>
</dbReference>
<feature type="domain" description="Cullin family profile" evidence="6">
    <location>
        <begin position="345"/>
        <end position="573"/>
    </location>
</feature>
<sequence>LQDEEWTTLRDAVQAIYAKQAINQTLQSLTLLVERLHHKRQSPEVYKRLKTLMRDHLIGEQPRLRQAVAVDSHDVANLFRLTWEDHIQAMMMIQSIFVTLDRLYAQKTRGIDLLWLVGIQLFKEHILQEDKNLDRVTRAILDEIQKERTGQLANAQLRPLCQMLIATKLYRVLETGLLSATQSFYRHDGIERIARDPLDQYIVHVTSRLREEEERARFMLAVATRRPLLALIEQTLLLEPLDLVLGEGFFTLLEADDYKHLNMLFVLIERVERQTQFQSALSKYVELKGAEIVGNPDNDKEMVDNLLAFFDKMHRILAQACGNDADTDQAIEMSFERFINKRQNKPAEMVAKFMDAKLRAGYKDSTEEEFEASMNKVLHIFRFINGKDVFEAFYKSHLARRLLHDKSASTDLERAMLSKLKQECGASFTANLEGMFKDVTISQQLDAEFQNFRRDTVSDSPLELHVQVLTQSYWPAYAKLPLNLPQKMIQAQELFQQFYCQKHSSRQLSWQTSQGDCLVKAGFKKGNKELQLSLSQALMLLCFNDAAELSVKEIADLTNLEGKELHRTVLSMTLGKVRVLEKNTKTKEVAPEDRISINEKFSNQRKRIKINQIQLKETAEEQEATSKKVFKDRIYTIDAAIVRIMKTRKTLRHQLLMSGVLEQLKFPVKPVDIKKRIESLIDRDYLERSADDAGVYNYLA</sequence>
<dbReference type="FunCoup" id="A9UTU7">
    <property type="interactions" value="1449"/>
</dbReference>
<reference evidence="7 8" key="1">
    <citation type="journal article" date="2008" name="Nature">
        <title>The genome of the choanoflagellate Monosiga brevicollis and the origin of metazoans.</title>
        <authorList>
            <consortium name="JGI Sequencing"/>
            <person name="King N."/>
            <person name="Westbrook M.J."/>
            <person name="Young S.L."/>
            <person name="Kuo A."/>
            <person name="Abedin M."/>
            <person name="Chapman J."/>
            <person name="Fairclough S."/>
            <person name="Hellsten U."/>
            <person name="Isogai Y."/>
            <person name="Letunic I."/>
            <person name="Marr M."/>
            <person name="Pincus D."/>
            <person name="Putnam N."/>
            <person name="Rokas A."/>
            <person name="Wright K.J."/>
            <person name="Zuzow R."/>
            <person name="Dirks W."/>
            <person name="Good M."/>
            <person name="Goodstein D."/>
            <person name="Lemons D."/>
            <person name="Li W."/>
            <person name="Lyons J.B."/>
            <person name="Morris A."/>
            <person name="Nichols S."/>
            <person name="Richter D.J."/>
            <person name="Salamov A."/>
            <person name="Bork P."/>
            <person name="Lim W.A."/>
            <person name="Manning G."/>
            <person name="Miller W.T."/>
            <person name="McGinnis W."/>
            <person name="Shapiro H."/>
            <person name="Tjian R."/>
            <person name="Grigoriev I.V."/>
            <person name="Rokhsar D."/>
        </authorList>
    </citation>
    <scope>NUCLEOTIDE SEQUENCE [LARGE SCALE GENOMIC DNA]</scope>
    <source>
        <strain evidence="8">MX1 / ATCC 50154</strain>
    </source>
</reference>
<dbReference type="SUPFAM" id="SSF46785">
    <property type="entry name" value="Winged helix' DNA-binding domain"/>
    <property type="match status" value="1"/>
</dbReference>
<dbReference type="InterPro" id="IPR019559">
    <property type="entry name" value="Cullin_neddylation_domain"/>
</dbReference>
<dbReference type="FunFam" id="1.10.10.10:FF:000050">
    <property type="entry name" value="Cullin 4B"/>
    <property type="match status" value="1"/>
</dbReference>
<dbReference type="InterPro" id="IPR036317">
    <property type="entry name" value="Cullin_homology_sf"/>
</dbReference>
<dbReference type="InterPro" id="IPR016158">
    <property type="entry name" value="Cullin_homology"/>
</dbReference>
<dbReference type="InterPro" id="IPR036390">
    <property type="entry name" value="WH_DNA-bd_sf"/>
</dbReference>
<dbReference type="GO" id="GO:0006511">
    <property type="term" value="P:ubiquitin-dependent protein catabolic process"/>
    <property type="evidence" value="ECO:0007669"/>
    <property type="project" value="InterPro"/>
</dbReference>
<evidence type="ECO:0000256" key="1">
    <source>
        <dbReference type="ARBA" id="ARBA00006019"/>
    </source>
</evidence>
<dbReference type="InterPro" id="IPR059120">
    <property type="entry name" value="Cullin-like_AB"/>
</dbReference>
<keyword evidence="2" id="KW-1017">Isopeptide bond</keyword>
<dbReference type="EMBL" id="CH991545">
    <property type="protein sequence ID" value="EDQ91555.1"/>
    <property type="molecule type" value="Genomic_DNA"/>
</dbReference>
<dbReference type="SMART" id="SM00182">
    <property type="entry name" value="CULLIN"/>
    <property type="match status" value="1"/>
</dbReference>
<dbReference type="SMART" id="SM00884">
    <property type="entry name" value="Cullin_Nedd8"/>
    <property type="match status" value="1"/>
</dbReference>
<dbReference type="SUPFAM" id="SSF75632">
    <property type="entry name" value="Cullin homology domain"/>
    <property type="match status" value="1"/>
</dbReference>
<dbReference type="GO" id="GO:0080008">
    <property type="term" value="C:Cul4-RING E3 ubiquitin ligase complex"/>
    <property type="evidence" value="ECO:0000318"/>
    <property type="project" value="GO_Central"/>
</dbReference>
<dbReference type="STRING" id="81824.A9UTU7"/>
<dbReference type="Gene3D" id="3.30.230.130">
    <property type="entry name" value="Cullin, Chain C, Domain 2"/>
    <property type="match status" value="1"/>
</dbReference>
<dbReference type="InterPro" id="IPR001373">
    <property type="entry name" value="Cullin_N"/>
</dbReference>
<dbReference type="FunFam" id="1.20.1310.10:FF:000002">
    <property type="entry name" value="cullin-3 isoform X1"/>
    <property type="match status" value="1"/>
</dbReference>
<dbReference type="GO" id="GO:0016567">
    <property type="term" value="P:protein ubiquitination"/>
    <property type="evidence" value="ECO:0000318"/>
    <property type="project" value="GO_Central"/>
</dbReference>
<comment type="similarity">
    <text evidence="1 4 5">Belongs to the cullin family.</text>
</comment>
<dbReference type="InterPro" id="IPR016159">
    <property type="entry name" value="Cullin_repeat-like_dom_sf"/>
</dbReference>
<keyword evidence="8" id="KW-1185">Reference proteome</keyword>
<protein>
    <recommendedName>
        <fullName evidence="6">Cullin family profile domain-containing protein</fullName>
    </recommendedName>
</protein>
<dbReference type="Proteomes" id="UP000001357">
    <property type="component" value="Unassembled WGS sequence"/>
</dbReference>
<name>A9UTU7_MONBE</name>
<dbReference type="Gene3D" id="1.10.10.10">
    <property type="entry name" value="Winged helix-like DNA-binding domain superfamily/Winged helix DNA-binding domain"/>
    <property type="match status" value="1"/>
</dbReference>
<dbReference type="SUPFAM" id="SSF74788">
    <property type="entry name" value="Cullin repeat-like"/>
    <property type="match status" value="1"/>
</dbReference>
<dbReference type="RefSeq" id="XP_001743977.1">
    <property type="nucleotide sequence ID" value="XM_001743925.1"/>
</dbReference>
<dbReference type="OMA" id="NYQEQTW"/>
<dbReference type="InParanoid" id="A9UTU7"/>
<accession>A9UTU7</accession>
<dbReference type="PROSITE" id="PS50069">
    <property type="entry name" value="CULLIN_2"/>
    <property type="match status" value="1"/>
</dbReference>
<dbReference type="GO" id="GO:0031625">
    <property type="term" value="F:ubiquitin protein ligase binding"/>
    <property type="evidence" value="ECO:0000318"/>
    <property type="project" value="GO_Central"/>
</dbReference>
<dbReference type="Pfam" id="PF10557">
    <property type="entry name" value="Cullin_Nedd8"/>
    <property type="match status" value="1"/>
</dbReference>
<gene>
    <name evidence="7" type="ORF">MONBRDRAFT_15020</name>
</gene>
<dbReference type="AlphaFoldDB" id="A9UTU7"/>
<dbReference type="Gene3D" id="1.20.1310.10">
    <property type="entry name" value="Cullin Repeats"/>
    <property type="match status" value="4"/>
</dbReference>
<proteinExistence type="inferred from homology"/>
<evidence type="ECO:0000256" key="3">
    <source>
        <dbReference type="ARBA" id="ARBA00022843"/>
    </source>
</evidence>
<dbReference type="eggNOG" id="KOG2167">
    <property type="taxonomic scope" value="Eukaryota"/>
</dbReference>
<dbReference type="PROSITE" id="PS01256">
    <property type="entry name" value="CULLIN_1"/>
    <property type="match status" value="1"/>
</dbReference>
<dbReference type="Pfam" id="PF26557">
    <property type="entry name" value="Cullin_AB"/>
    <property type="match status" value="1"/>
</dbReference>
<dbReference type="GeneID" id="5888895"/>
<dbReference type="GO" id="GO:0006974">
    <property type="term" value="P:DNA damage response"/>
    <property type="evidence" value="ECO:0000318"/>
    <property type="project" value="GO_Central"/>
</dbReference>
<evidence type="ECO:0000313" key="7">
    <source>
        <dbReference type="EMBL" id="EDQ91555.1"/>
    </source>
</evidence>
<evidence type="ECO:0000256" key="2">
    <source>
        <dbReference type="ARBA" id="ARBA00022499"/>
    </source>
</evidence>
<dbReference type="KEGG" id="mbr:MONBRDRAFT_15020"/>
<keyword evidence="3" id="KW-0832">Ubl conjugation</keyword>
<dbReference type="InterPro" id="IPR036388">
    <property type="entry name" value="WH-like_DNA-bd_sf"/>
</dbReference>
<feature type="non-terminal residue" evidence="7">
    <location>
        <position position="1"/>
    </location>
</feature>
<evidence type="ECO:0000256" key="4">
    <source>
        <dbReference type="PROSITE-ProRule" id="PRU00330"/>
    </source>
</evidence>
<evidence type="ECO:0000256" key="5">
    <source>
        <dbReference type="RuleBase" id="RU003829"/>
    </source>
</evidence>
<dbReference type="PANTHER" id="PTHR11932">
    <property type="entry name" value="CULLIN"/>
    <property type="match status" value="1"/>
</dbReference>
<dbReference type="InterPro" id="IPR045093">
    <property type="entry name" value="Cullin"/>
</dbReference>
<evidence type="ECO:0000259" key="6">
    <source>
        <dbReference type="PROSITE" id="PS50069"/>
    </source>
</evidence>
<dbReference type="Pfam" id="PF00888">
    <property type="entry name" value="Cullin"/>
    <property type="match status" value="1"/>
</dbReference>
<evidence type="ECO:0000313" key="8">
    <source>
        <dbReference type="Proteomes" id="UP000001357"/>
    </source>
</evidence>